<dbReference type="EMBL" id="QPIZ01000035">
    <property type="protein sequence ID" value="RCW28821.1"/>
    <property type="molecule type" value="Genomic_DNA"/>
</dbReference>
<keyword evidence="1" id="KW-0472">Membrane</keyword>
<evidence type="ECO:0000313" key="2">
    <source>
        <dbReference type="EMBL" id="RCW28821.1"/>
    </source>
</evidence>
<reference evidence="2 3" key="1">
    <citation type="submission" date="2018-07" db="EMBL/GenBank/DDBJ databases">
        <title>Freshwater and sediment microbial communities from various areas in North America, analyzing microbe dynamics in response to fracking.</title>
        <authorList>
            <person name="Lamendella R."/>
        </authorList>
    </citation>
    <scope>NUCLEOTIDE SEQUENCE [LARGE SCALE GENOMIC DNA]</scope>
    <source>
        <strain evidence="2 3">160A</strain>
    </source>
</reference>
<dbReference type="OrthoDB" id="1115707at2"/>
<name>A0A2T0WTL5_9BACT</name>
<dbReference type="PANTHER" id="PTHR37804:SF1">
    <property type="entry name" value="CDAA REGULATORY PROTEIN CDAR"/>
    <property type="match status" value="1"/>
</dbReference>
<dbReference type="Gene3D" id="2.170.120.30">
    <property type="match status" value="1"/>
</dbReference>
<dbReference type="STRING" id="1168289.GCA_000259075_03304"/>
<dbReference type="InterPro" id="IPR053154">
    <property type="entry name" value="c-di-AMP_regulator"/>
</dbReference>
<evidence type="ECO:0008006" key="4">
    <source>
        <dbReference type="Google" id="ProtNLM"/>
    </source>
</evidence>
<protein>
    <recommendedName>
        <fullName evidence="4">YbbR-like protein</fullName>
    </recommendedName>
</protein>
<accession>A0A2T0WTL5</accession>
<organism evidence="2 3">
    <name type="scientific">Marinilabilia salmonicolor</name>
    <dbReference type="NCBI Taxonomy" id="989"/>
    <lineage>
        <taxon>Bacteria</taxon>
        <taxon>Pseudomonadati</taxon>
        <taxon>Bacteroidota</taxon>
        <taxon>Bacteroidia</taxon>
        <taxon>Marinilabiliales</taxon>
        <taxon>Marinilabiliaceae</taxon>
        <taxon>Marinilabilia</taxon>
    </lineage>
</organism>
<evidence type="ECO:0000313" key="3">
    <source>
        <dbReference type="Proteomes" id="UP000252733"/>
    </source>
</evidence>
<dbReference type="RefSeq" id="WP_106154763.1">
    <property type="nucleotide sequence ID" value="NZ_PVTS01000028.1"/>
</dbReference>
<keyword evidence="1" id="KW-0812">Transmembrane</keyword>
<dbReference type="Gene3D" id="2.170.120.40">
    <property type="entry name" value="YbbR-like domain"/>
    <property type="match status" value="1"/>
</dbReference>
<dbReference type="PANTHER" id="PTHR37804">
    <property type="entry name" value="CDAA REGULATORY PROTEIN CDAR"/>
    <property type="match status" value="1"/>
</dbReference>
<feature type="transmembrane region" description="Helical" evidence="1">
    <location>
        <begin position="30"/>
        <end position="49"/>
    </location>
</feature>
<keyword evidence="1" id="KW-1133">Transmembrane helix</keyword>
<sequence length="339" mass="38953">MSWSGFLDYLQNLRGNLWEWFDRVRQDRNVIVFLIFLIISTGFWFLNALRKDYTATLVYPVKFENIPEDKMLPDALKKKIFLKVRAGGFVILRYQLSNTFLPLTFDVSEMKSFSSGNEHGVYTITKEGHNRIVGQLSQGMELIEIEPDTLFVPLMERGNAKVPVLIESHLTFEKQFLQSGPVVLNPDSVEIFGPKSIIDTLNYVTTRPLVFESLSDTVATMVNIELPSQIKSPVKRVNAMIPVEPFTELNVSVPLRINGLPDSLRIKTFPSEIQISYRVGISKYEKIDRNMFRAVVDLEKVFEEGGADRLKVRMERVPDGVESFNFSPIFVEYLLEKKR</sequence>
<dbReference type="Proteomes" id="UP000252733">
    <property type="component" value="Unassembled WGS sequence"/>
</dbReference>
<evidence type="ECO:0000256" key="1">
    <source>
        <dbReference type="SAM" id="Phobius"/>
    </source>
</evidence>
<comment type="caution">
    <text evidence="2">The sequence shown here is derived from an EMBL/GenBank/DDBJ whole genome shotgun (WGS) entry which is preliminary data.</text>
</comment>
<gene>
    <name evidence="2" type="ORF">DFO77_1354</name>
</gene>
<dbReference type="AlphaFoldDB" id="A0A2T0WTL5"/>
<proteinExistence type="predicted"/>
<keyword evidence="3" id="KW-1185">Reference proteome</keyword>